<dbReference type="Proteomes" id="UP000254535">
    <property type="component" value="Chromosome"/>
</dbReference>
<dbReference type="AlphaFoldDB" id="A0A345V472"/>
<evidence type="ECO:0000259" key="1">
    <source>
        <dbReference type="Pfam" id="PF09722"/>
    </source>
</evidence>
<name>A0A345V472_PSEFL</name>
<organism evidence="2 3">
    <name type="scientific">Pseudomonas fluorescens</name>
    <dbReference type="NCBI Taxonomy" id="294"/>
    <lineage>
        <taxon>Bacteria</taxon>
        <taxon>Pseudomonadati</taxon>
        <taxon>Pseudomonadota</taxon>
        <taxon>Gammaproteobacteria</taxon>
        <taxon>Pseudomonadales</taxon>
        <taxon>Pseudomonadaceae</taxon>
        <taxon>Pseudomonas</taxon>
    </lineage>
</organism>
<protein>
    <recommendedName>
        <fullName evidence="1">Antitoxin Xre/MbcA/ParS-like toxin-binding domain-containing protein</fullName>
    </recommendedName>
</protein>
<accession>A0A345V472</accession>
<proteinExistence type="predicted"/>
<dbReference type="EMBL" id="CP022313">
    <property type="protein sequence ID" value="AXJ07524.1"/>
    <property type="molecule type" value="Genomic_DNA"/>
</dbReference>
<evidence type="ECO:0000313" key="2">
    <source>
        <dbReference type="EMBL" id="AXJ07524.1"/>
    </source>
</evidence>
<reference evidence="2 3" key="1">
    <citation type="submission" date="2017-07" db="EMBL/GenBank/DDBJ databases">
        <title>Genome sequence of Pseudomonas NEP1.</title>
        <authorList>
            <person name="Nascimento F.X."/>
        </authorList>
    </citation>
    <scope>NUCLEOTIDE SEQUENCE [LARGE SCALE GENOMIC DNA]</scope>
    <source>
        <strain evidence="2 3">NEP1</strain>
    </source>
</reference>
<dbReference type="InterPro" id="IPR024467">
    <property type="entry name" value="Xre/MbcA/ParS-like_toxin-bd"/>
</dbReference>
<feature type="domain" description="Antitoxin Xre/MbcA/ParS-like toxin-binding" evidence="1">
    <location>
        <begin position="37"/>
        <end position="85"/>
    </location>
</feature>
<sequence length="88" mass="10080">MNELRIVGRCVRSPIGCWSARHRCFETRYEQVFSIALEVFGSRKKAERWLVRSVAGVGRQAPCRVLCTPMGLTIIHDEIIRLDHGIRA</sequence>
<gene>
    <name evidence="2" type="ORF">CFN16_26345</name>
</gene>
<dbReference type="RefSeq" id="WP_115079560.1">
    <property type="nucleotide sequence ID" value="NZ_CP022313.1"/>
</dbReference>
<evidence type="ECO:0000313" key="3">
    <source>
        <dbReference type="Proteomes" id="UP000254535"/>
    </source>
</evidence>
<dbReference type="Pfam" id="PF09722">
    <property type="entry name" value="Xre_MbcA_ParS_C"/>
    <property type="match status" value="1"/>
</dbReference>